<dbReference type="SUPFAM" id="SSF46785">
    <property type="entry name" value="Winged helix' DNA-binding domain"/>
    <property type="match status" value="1"/>
</dbReference>
<feature type="region of interest" description="Disordered" evidence="1">
    <location>
        <begin position="1"/>
        <end position="47"/>
    </location>
</feature>
<dbReference type="Proteomes" id="UP000317078">
    <property type="component" value="Unassembled WGS sequence"/>
</dbReference>
<feature type="domain" description="Transcription regulator PadR N-terminal" evidence="2">
    <location>
        <begin position="58"/>
        <end position="127"/>
    </location>
</feature>
<organism evidence="3 4">
    <name type="scientific">Muricoccus nepalensis</name>
    <dbReference type="NCBI Taxonomy" id="1854500"/>
    <lineage>
        <taxon>Bacteria</taxon>
        <taxon>Pseudomonadati</taxon>
        <taxon>Pseudomonadota</taxon>
        <taxon>Alphaproteobacteria</taxon>
        <taxon>Acetobacterales</taxon>
        <taxon>Roseomonadaceae</taxon>
        <taxon>Muricoccus</taxon>
    </lineage>
</organism>
<dbReference type="AlphaFoldDB" id="A0A502GHK4"/>
<evidence type="ECO:0000256" key="1">
    <source>
        <dbReference type="SAM" id="MobiDB-lite"/>
    </source>
</evidence>
<protein>
    <submittedName>
        <fullName evidence="3">PadR family transcriptional regulator</fullName>
    </submittedName>
</protein>
<reference evidence="3 4" key="1">
    <citation type="journal article" date="2019" name="Environ. Microbiol.">
        <title>Species interactions and distinct microbial communities in high Arctic permafrost affected cryosols are associated with the CH4 and CO2 gas fluxes.</title>
        <authorList>
            <person name="Altshuler I."/>
            <person name="Hamel J."/>
            <person name="Turney S."/>
            <person name="Magnuson E."/>
            <person name="Levesque R."/>
            <person name="Greer C."/>
            <person name="Whyte L.G."/>
        </authorList>
    </citation>
    <scope>NUCLEOTIDE SEQUENCE [LARGE SCALE GENOMIC DNA]</scope>
    <source>
        <strain evidence="3 4">S9.3B</strain>
    </source>
</reference>
<dbReference type="Gene3D" id="1.10.10.10">
    <property type="entry name" value="Winged helix-like DNA-binding domain superfamily/Winged helix DNA-binding domain"/>
    <property type="match status" value="1"/>
</dbReference>
<feature type="compositionally biased region" description="Basic residues" evidence="1">
    <location>
        <begin position="37"/>
        <end position="46"/>
    </location>
</feature>
<sequence>MFPHFHRGATDPGRRRFHRDGTPHGRHPGGPGEGHRGGQHRGRHGGRFFETGDLRLVILALIAERPRHGYEIIKAIEERLAGAYSPSPGVIYPTLTLLEELGQIAVASTEGGRRLYAMTPEGERALEGSRAEADALLARMDAAGGGRADGSSLQAVRAMHNLKMALRLRLSRGALTEEQLRRIVSLIDEAAVAVERV</sequence>
<name>A0A502GHK4_9PROT</name>
<dbReference type="InterPro" id="IPR036390">
    <property type="entry name" value="WH_DNA-bd_sf"/>
</dbReference>
<gene>
    <name evidence="3" type="ORF">EAH89_00415</name>
</gene>
<proteinExistence type="predicted"/>
<evidence type="ECO:0000313" key="3">
    <source>
        <dbReference type="EMBL" id="TPG61068.1"/>
    </source>
</evidence>
<dbReference type="OrthoDB" id="9814826at2"/>
<dbReference type="RefSeq" id="WP_140880796.1">
    <property type="nucleotide sequence ID" value="NZ_RCZP01000001.1"/>
</dbReference>
<evidence type="ECO:0000259" key="2">
    <source>
        <dbReference type="Pfam" id="PF03551"/>
    </source>
</evidence>
<feature type="compositionally biased region" description="Basic and acidic residues" evidence="1">
    <location>
        <begin position="8"/>
        <end position="23"/>
    </location>
</feature>
<dbReference type="Pfam" id="PF03551">
    <property type="entry name" value="PadR"/>
    <property type="match status" value="1"/>
</dbReference>
<dbReference type="InterPro" id="IPR005149">
    <property type="entry name" value="Tscrpt_reg_PadR_N"/>
</dbReference>
<dbReference type="PANTHER" id="PTHR43252:SF7">
    <property type="entry name" value="TRANSCRIPTIONAL REGULATOR YQJI"/>
    <property type="match status" value="1"/>
</dbReference>
<dbReference type="EMBL" id="RCZP01000001">
    <property type="protein sequence ID" value="TPG61068.1"/>
    <property type="molecule type" value="Genomic_DNA"/>
</dbReference>
<dbReference type="InterPro" id="IPR036388">
    <property type="entry name" value="WH-like_DNA-bd_sf"/>
</dbReference>
<comment type="caution">
    <text evidence="3">The sequence shown here is derived from an EMBL/GenBank/DDBJ whole genome shotgun (WGS) entry which is preliminary data.</text>
</comment>
<accession>A0A502GHK4</accession>
<keyword evidence="4" id="KW-1185">Reference proteome</keyword>
<evidence type="ECO:0000313" key="4">
    <source>
        <dbReference type="Proteomes" id="UP000317078"/>
    </source>
</evidence>
<dbReference type="PANTHER" id="PTHR43252">
    <property type="entry name" value="TRANSCRIPTIONAL REGULATOR YQJI"/>
    <property type="match status" value="1"/>
</dbReference>